<gene>
    <name evidence="1" type="ORF">AW09_002797</name>
</gene>
<evidence type="ECO:0000313" key="2">
    <source>
        <dbReference type="Proteomes" id="UP000020077"/>
    </source>
</evidence>
<dbReference type="AlphaFoldDB" id="A0A080LTZ4"/>
<organism evidence="1 2">
    <name type="scientific">Candidatus Accumulibacter phosphatis</name>
    <dbReference type="NCBI Taxonomy" id="327160"/>
    <lineage>
        <taxon>Bacteria</taxon>
        <taxon>Pseudomonadati</taxon>
        <taxon>Pseudomonadota</taxon>
        <taxon>Betaproteobacteria</taxon>
        <taxon>Candidatus Accumulibacter</taxon>
    </lineage>
</organism>
<accession>A0A080LTZ4</accession>
<name>A0A080LTZ4_9PROT</name>
<protein>
    <submittedName>
        <fullName evidence="1">Uncharacterized protein</fullName>
    </submittedName>
</protein>
<evidence type="ECO:0000313" key="1">
    <source>
        <dbReference type="EMBL" id="KFB72022.1"/>
    </source>
</evidence>
<reference evidence="1 2" key="1">
    <citation type="submission" date="2014-02" db="EMBL/GenBank/DDBJ databases">
        <title>Expanding our view of genomic diversity in Candidatus Accumulibacter clades.</title>
        <authorList>
            <person name="Skennerton C.T."/>
            <person name="Barr J.J."/>
            <person name="Slater F.R."/>
            <person name="Bond P.L."/>
            <person name="Tyson G.W."/>
        </authorList>
    </citation>
    <scope>NUCLEOTIDE SEQUENCE [LARGE SCALE GENOMIC DNA]</scope>
    <source>
        <strain evidence="2">BA-91</strain>
    </source>
</reference>
<dbReference type="EMBL" id="JDVG02000453">
    <property type="protein sequence ID" value="KFB72022.1"/>
    <property type="molecule type" value="Genomic_DNA"/>
</dbReference>
<dbReference type="Proteomes" id="UP000020077">
    <property type="component" value="Unassembled WGS sequence"/>
</dbReference>
<comment type="caution">
    <text evidence="1">The sequence shown here is derived from an EMBL/GenBank/DDBJ whole genome shotgun (WGS) entry which is preliminary data.</text>
</comment>
<sequence>MRIDLVEQACCFEVGDDLLARCKAIHALVASRSVVVDLRVQGQDRDHRQSVALADRVVVEIVCGSDLDATGTKCEVHVGIGDDRDGALAERQPDHFSDQVPVTFVVGMDHHRGVAEHGFRARRGNGQRAAAIGQRITDVPEMAWFLFLHHLEVGDRGLQYRVPVDQALAAVDQALAVEADEGFGDRPRKAGVHREALAAPVRRGAEAAHLAGDGVAGELFPLPDFFEKFLASEFVP</sequence>
<proteinExistence type="predicted"/>